<dbReference type="AlphaFoldDB" id="A0A167JSE4"/>
<reference evidence="3 4" key="1">
    <citation type="journal article" date="2016" name="Mol. Biol. Evol.">
        <title>Comparative Genomics of Early-Diverging Mushroom-Forming Fungi Provides Insights into the Origins of Lignocellulose Decay Capabilities.</title>
        <authorList>
            <person name="Nagy L.G."/>
            <person name="Riley R."/>
            <person name="Tritt A."/>
            <person name="Adam C."/>
            <person name="Daum C."/>
            <person name="Floudas D."/>
            <person name="Sun H."/>
            <person name="Yadav J.S."/>
            <person name="Pangilinan J."/>
            <person name="Larsson K.H."/>
            <person name="Matsuura K."/>
            <person name="Barry K."/>
            <person name="Labutti K."/>
            <person name="Kuo R."/>
            <person name="Ohm R.A."/>
            <person name="Bhattacharya S.S."/>
            <person name="Shirouzu T."/>
            <person name="Yoshinaga Y."/>
            <person name="Martin F.M."/>
            <person name="Grigoriev I.V."/>
            <person name="Hibbett D.S."/>
        </authorList>
    </citation>
    <scope>NUCLEOTIDE SEQUENCE [LARGE SCALE GENOMIC DNA]</scope>
    <source>
        <strain evidence="3 4">TUFC12733</strain>
    </source>
</reference>
<feature type="domain" description="AMP-dependent synthetase/ligase" evidence="2">
    <location>
        <begin position="53"/>
        <end position="283"/>
    </location>
</feature>
<keyword evidence="4" id="KW-1185">Reference proteome</keyword>
<dbReference type="InterPro" id="IPR000873">
    <property type="entry name" value="AMP-dep_synth/lig_dom"/>
</dbReference>
<accession>A0A167JSE4</accession>
<dbReference type="PANTHER" id="PTHR43201">
    <property type="entry name" value="ACYL-COA SYNTHETASE"/>
    <property type="match status" value="1"/>
</dbReference>
<dbReference type="GO" id="GO:0031956">
    <property type="term" value="F:medium-chain fatty acid-CoA ligase activity"/>
    <property type="evidence" value="ECO:0007669"/>
    <property type="project" value="TreeGrafter"/>
</dbReference>
<dbReference type="EMBL" id="KV417298">
    <property type="protein sequence ID" value="KZO93856.1"/>
    <property type="molecule type" value="Genomic_DNA"/>
</dbReference>
<sequence length="293" mass="32298">MGDKPLQYPLGYARTQAAKHPTWTSPPLDGPLTFPEILHWHGEHSPSHPFAIIAPEHEGEEEVVITWQELSRAIFRLAATLRQEVGIELIDGKPPVIGILAYPEALTYITWLCAITAAGYTAFPLSPRNSFPAVQHLLKTTNCRYLIGSIPKQGEPGTALQQMASQLLQDPSELKLIELPKYDALYPRLAQWPPLPYNPVTDSVPIIQPSAARKDAPTLIIHSSGSTAFPKPIPLNDDAWNAWGKAQLYLDDDLCERRGASLTLPMFHIAGLAMTLSSAVWGTSTKSRSTHFD</sequence>
<dbReference type="STRING" id="1330018.A0A167JSE4"/>
<dbReference type="InterPro" id="IPR042099">
    <property type="entry name" value="ANL_N_sf"/>
</dbReference>
<comment type="similarity">
    <text evidence="1">Belongs to the ATP-dependent AMP-binding enzyme family.</text>
</comment>
<dbReference type="SUPFAM" id="SSF56801">
    <property type="entry name" value="Acetyl-CoA synthetase-like"/>
    <property type="match status" value="1"/>
</dbReference>
<evidence type="ECO:0000313" key="4">
    <source>
        <dbReference type="Proteomes" id="UP000076738"/>
    </source>
</evidence>
<organism evidence="3 4">
    <name type="scientific">Calocera viscosa (strain TUFC12733)</name>
    <dbReference type="NCBI Taxonomy" id="1330018"/>
    <lineage>
        <taxon>Eukaryota</taxon>
        <taxon>Fungi</taxon>
        <taxon>Dikarya</taxon>
        <taxon>Basidiomycota</taxon>
        <taxon>Agaricomycotina</taxon>
        <taxon>Dacrymycetes</taxon>
        <taxon>Dacrymycetales</taxon>
        <taxon>Dacrymycetaceae</taxon>
        <taxon>Calocera</taxon>
    </lineage>
</organism>
<evidence type="ECO:0000313" key="3">
    <source>
        <dbReference type="EMBL" id="KZO93856.1"/>
    </source>
</evidence>
<proteinExistence type="inferred from homology"/>
<name>A0A167JSE4_CALVF</name>
<gene>
    <name evidence="3" type="ORF">CALVIDRAFT_235060</name>
</gene>
<protein>
    <submittedName>
        <fullName evidence="3">Acetyl-CoA synthetase-like protein</fullName>
    </submittedName>
</protein>
<dbReference type="PANTHER" id="PTHR43201:SF8">
    <property type="entry name" value="ACYL-COA SYNTHETASE FAMILY MEMBER 3"/>
    <property type="match status" value="1"/>
</dbReference>
<dbReference type="OrthoDB" id="429813at2759"/>
<dbReference type="Pfam" id="PF00501">
    <property type="entry name" value="AMP-binding"/>
    <property type="match status" value="1"/>
</dbReference>
<dbReference type="GO" id="GO:0006631">
    <property type="term" value="P:fatty acid metabolic process"/>
    <property type="evidence" value="ECO:0007669"/>
    <property type="project" value="TreeGrafter"/>
</dbReference>
<dbReference type="Proteomes" id="UP000076738">
    <property type="component" value="Unassembled WGS sequence"/>
</dbReference>
<dbReference type="Gene3D" id="3.40.50.12780">
    <property type="entry name" value="N-terminal domain of ligase-like"/>
    <property type="match status" value="1"/>
</dbReference>
<evidence type="ECO:0000256" key="1">
    <source>
        <dbReference type="ARBA" id="ARBA00006432"/>
    </source>
</evidence>
<evidence type="ECO:0000259" key="2">
    <source>
        <dbReference type="Pfam" id="PF00501"/>
    </source>
</evidence>